<dbReference type="GeneTree" id="ENSGT00940000160145"/>
<evidence type="ECO:0000256" key="5">
    <source>
        <dbReference type="ARBA" id="ARBA00022527"/>
    </source>
</evidence>
<keyword evidence="6" id="KW-0597">Phosphoprotein</keyword>
<evidence type="ECO:0000259" key="14">
    <source>
        <dbReference type="PROSITE" id="PS50011"/>
    </source>
</evidence>
<evidence type="ECO:0000256" key="11">
    <source>
        <dbReference type="ARBA" id="ARBA00047899"/>
    </source>
</evidence>
<evidence type="ECO:0000256" key="3">
    <source>
        <dbReference type="ARBA" id="ARBA00012513"/>
    </source>
</evidence>
<dbReference type="PROSITE" id="PS00108">
    <property type="entry name" value="PROTEIN_KINASE_ST"/>
    <property type="match status" value="1"/>
</dbReference>
<dbReference type="PANTHER" id="PTHR13902">
    <property type="entry name" value="SERINE/THREONINE-PROTEIN KINASE WNK WITH NO LYSINE -RELATED"/>
    <property type="match status" value="1"/>
</dbReference>
<keyword evidence="4" id="KW-0963">Cytoplasm</keyword>
<dbReference type="OMA" id="YNTKERR"/>
<feature type="compositionally biased region" description="Polar residues" evidence="13">
    <location>
        <begin position="477"/>
        <end position="491"/>
    </location>
</feature>
<keyword evidence="10" id="KW-0067">ATP-binding</keyword>
<dbReference type="FunFam" id="3.10.20.90:FF:000007">
    <property type="entry name" value="Serine/threonine-protein kinase WNK1 isoform 1"/>
    <property type="match status" value="1"/>
</dbReference>
<keyword evidence="5" id="KW-0723">Serine/threonine-protein kinase</keyword>
<reference evidence="15" key="2">
    <citation type="submission" date="2025-08" db="UniProtKB">
        <authorList>
            <consortium name="Ensembl"/>
        </authorList>
    </citation>
    <scope>IDENTIFICATION</scope>
</reference>
<name>A0A3P8UG06_CYNSE</name>
<dbReference type="Pfam" id="PF12202">
    <property type="entry name" value="OSR1_C"/>
    <property type="match status" value="1"/>
</dbReference>
<dbReference type="SUPFAM" id="SSF56112">
    <property type="entry name" value="Protein kinase-like (PK-like)"/>
    <property type="match status" value="1"/>
</dbReference>
<evidence type="ECO:0000256" key="2">
    <source>
        <dbReference type="ARBA" id="ARBA00004496"/>
    </source>
</evidence>
<dbReference type="InterPro" id="IPR000719">
    <property type="entry name" value="Prot_kinase_dom"/>
</dbReference>
<reference evidence="15 16" key="1">
    <citation type="journal article" date="2014" name="Nat. Genet.">
        <title>Whole-genome sequence of a flatfish provides insights into ZW sex chromosome evolution and adaptation to a benthic lifestyle.</title>
        <authorList>
            <person name="Chen S."/>
            <person name="Zhang G."/>
            <person name="Shao C."/>
            <person name="Huang Q."/>
            <person name="Liu G."/>
            <person name="Zhang P."/>
            <person name="Song W."/>
            <person name="An N."/>
            <person name="Chalopin D."/>
            <person name="Volff J.N."/>
            <person name="Hong Y."/>
            <person name="Li Q."/>
            <person name="Sha Z."/>
            <person name="Zhou H."/>
            <person name="Xie M."/>
            <person name="Yu Q."/>
            <person name="Liu Y."/>
            <person name="Xiang H."/>
            <person name="Wang N."/>
            <person name="Wu K."/>
            <person name="Yang C."/>
            <person name="Zhou Q."/>
            <person name="Liao X."/>
            <person name="Yang L."/>
            <person name="Hu Q."/>
            <person name="Zhang J."/>
            <person name="Meng L."/>
            <person name="Jin L."/>
            <person name="Tian Y."/>
            <person name="Lian J."/>
            <person name="Yang J."/>
            <person name="Miao G."/>
            <person name="Liu S."/>
            <person name="Liang Z."/>
            <person name="Yan F."/>
            <person name="Li Y."/>
            <person name="Sun B."/>
            <person name="Zhang H."/>
            <person name="Zhang J."/>
            <person name="Zhu Y."/>
            <person name="Du M."/>
            <person name="Zhao Y."/>
            <person name="Schartl M."/>
            <person name="Tang Q."/>
            <person name="Wang J."/>
        </authorList>
    </citation>
    <scope>NUCLEOTIDE SEQUENCE</scope>
</reference>
<comment type="cofactor">
    <cofactor evidence="1">
        <name>Mg(2+)</name>
        <dbReference type="ChEBI" id="CHEBI:18420"/>
    </cofactor>
</comment>
<keyword evidence="7" id="KW-0808">Transferase</keyword>
<keyword evidence="9" id="KW-0418">Kinase</keyword>
<dbReference type="Ensembl" id="ENSCSET00000002170.1">
    <property type="protein sequence ID" value="ENSCSEP00000002133.1"/>
    <property type="gene ID" value="ENSCSEG00000001437.1"/>
</dbReference>
<dbReference type="InterPro" id="IPR024678">
    <property type="entry name" value="Kinase_OSR1/WNK_CCT"/>
</dbReference>
<dbReference type="Proteomes" id="UP000265120">
    <property type="component" value="Chromosome 10"/>
</dbReference>
<dbReference type="InterPro" id="IPR008271">
    <property type="entry name" value="Ser/Thr_kinase_AS"/>
</dbReference>
<dbReference type="AlphaFoldDB" id="A0A3P8UG06"/>
<protein>
    <recommendedName>
        <fullName evidence="3">non-specific serine/threonine protein kinase</fullName>
        <ecNumber evidence="3">2.7.11.1</ecNumber>
    </recommendedName>
</protein>
<evidence type="ECO:0000256" key="8">
    <source>
        <dbReference type="ARBA" id="ARBA00022741"/>
    </source>
</evidence>
<dbReference type="Pfam" id="PF00069">
    <property type="entry name" value="Pkinase"/>
    <property type="match status" value="1"/>
</dbReference>
<evidence type="ECO:0000256" key="4">
    <source>
        <dbReference type="ARBA" id="ARBA00022490"/>
    </source>
</evidence>
<dbReference type="InterPro" id="IPR011009">
    <property type="entry name" value="Kinase-like_dom_sf"/>
</dbReference>
<evidence type="ECO:0000256" key="9">
    <source>
        <dbReference type="ARBA" id="ARBA00022777"/>
    </source>
</evidence>
<dbReference type="InterPro" id="IPR050588">
    <property type="entry name" value="WNK_Ser-Thr_kinase"/>
</dbReference>
<evidence type="ECO:0000313" key="16">
    <source>
        <dbReference type="Proteomes" id="UP000265120"/>
    </source>
</evidence>
<dbReference type="Gene3D" id="3.30.200.20">
    <property type="entry name" value="Phosphorylase Kinase, domain 1"/>
    <property type="match status" value="1"/>
</dbReference>
<dbReference type="Gene3D" id="3.10.20.90">
    <property type="entry name" value="Phosphatidylinositol 3-kinase Catalytic Subunit, Chain A, domain 1"/>
    <property type="match status" value="1"/>
</dbReference>
<dbReference type="FunFam" id="3.30.200.20:FF:000494">
    <property type="entry name" value="serine/threonine-protein kinase WNK2 isoform X2"/>
    <property type="match status" value="1"/>
</dbReference>
<comment type="catalytic activity">
    <reaction evidence="11">
        <text>L-threonyl-[protein] + ATP = O-phospho-L-threonyl-[protein] + ADP + H(+)</text>
        <dbReference type="Rhea" id="RHEA:46608"/>
        <dbReference type="Rhea" id="RHEA-COMP:11060"/>
        <dbReference type="Rhea" id="RHEA-COMP:11605"/>
        <dbReference type="ChEBI" id="CHEBI:15378"/>
        <dbReference type="ChEBI" id="CHEBI:30013"/>
        <dbReference type="ChEBI" id="CHEBI:30616"/>
        <dbReference type="ChEBI" id="CHEBI:61977"/>
        <dbReference type="ChEBI" id="CHEBI:456216"/>
        <dbReference type="EC" id="2.7.11.1"/>
    </reaction>
</comment>
<evidence type="ECO:0000256" key="12">
    <source>
        <dbReference type="ARBA" id="ARBA00048679"/>
    </source>
</evidence>
<dbReference type="GO" id="GO:0005737">
    <property type="term" value="C:cytoplasm"/>
    <property type="evidence" value="ECO:0007669"/>
    <property type="project" value="UniProtKB-SubCell"/>
</dbReference>
<evidence type="ECO:0000256" key="1">
    <source>
        <dbReference type="ARBA" id="ARBA00001946"/>
    </source>
</evidence>
<reference evidence="15" key="3">
    <citation type="submission" date="2025-09" db="UniProtKB">
        <authorList>
            <consortium name="Ensembl"/>
        </authorList>
    </citation>
    <scope>IDENTIFICATION</scope>
</reference>
<feature type="region of interest" description="Disordered" evidence="13">
    <location>
        <begin position="475"/>
        <end position="518"/>
    </location>
</feature>
<organism evidence="15 16">
    <name type="scientific">Cynoglossus semilaevis</name>
    <name type="common">Tongue sole</name>
    <dbReference type="NCBI Taxonomy" id="244447"/>
    <lineage>
        <taxon>Eukaryota</taxon>
        <taxon>Metazoa</taxon>
        <taxon>Chordata</taxon>
        <taxon>Craniata</taxon>
        <taxon>Vertebrata</taxon>
        <taxon>Euteleostomi</taxon>
        <taxon>Actinopterygii</taxon>
        <taxon>Neopterygii</taxon>
        <taxon>Teleostei</taxon>
        <taxon>Neoteleostei</taxon>
        <taxon>Acanthomorphata</taxon>
        <taxon>Carangaria</taxon>
        <taxon>Pleuronectiformes</taxon>
        <taxon>Pleuronectoidei</taxon>
        <taxon>Cynoglossidae</taxon>
        <taxon>Cynoglossinae</taxon>
        <taxon>Cynoglossus</taxon>
    </lineage>
</organism>
<proteinExistence type="predicted"/>
<evidence type="ECO:0000256" key="7">
    <source>
        <dbReference type="ARBA" id="ARBA00022679"/>
    </source>
</evidence>
<dbReference type="GO" id="GO:0005524">
    <property type="term" value="F:ATP binding"/>
    <property type="evidence" value="ECO:0007669"/>
    <property type="project" value="UniProtKB-KW"/>
</dbReference>
<keyword evidence="16" id="KW-1185">Reference proteome</keyword>
<accession>A0A3P8UG06</accession>
<feature type="domain" description="Protein kinase" evidence="14">
    <location>
        <begin position="107"/>
        <end position="366"/>
    </location>
</feature>
<dbReference type="InParanoid" id="A0A3P8UG06"/>
<dbReference type="EC" id="2.7.11.1" evidence="3"/>
<dbReference type="GO" id="GO:0004674">
    <property type="term" value="F:protein serine/threonine kinase activity"/>
    <property type="evidence" value="ECO:0007669"/>
    <property type="project" value="UniProtKB-KW"/>
</dbReference>
<evidence type="ECO:0000256" key="13">
    <source>
        <dbReference type="SAM" id="MobiDB-lite"/>
    </source>
</evidence>
<comment type="subcellular location">
    <subcellularLocation>
        <location evidence="2">Cytoplasm</location>
    </subcellularLocation>
</comment>
<dbReference type="PROSITE" id="PS50011">
    <property type="entry name" value="PROTEIN_KINASE_DOM"/>
    <property type="match status" value="1"/>
</dbReference>
<evidence type="ECO:0000256" key="10">
    <source>
        <dbReference type="ARBA" id="ARBA00022840"/>
    </source>
</evidence>
<evidence type="ECO:0000256" key="6">
    <source>
        <dbReference type="ARBA" id="ARBA00022553"/>
    </source>
</evidence>
<dbReference type="SMART" id="SM00220">
    <property type="entry name" value="S_TKc"/>
    <property type="match status" value="1"/>
</dbReference>
<comment type="catalytic activity">
    <reaction evidence="12">
        <text>L-seryl-[protein] + ATP = O-phospho-L-seryl-[protein] + ADP + H(+)</text>
        <dbReference type="Rhea" id="RHEA:17989"/>
        <dbReference type="Rhea" id="RHEA-COMP:9863"/>
        <dbReference type="Rhea" id="RHEA-COMP:11604"/>
        <dbReference type="ChEBI" id="CHEBI:15378"/>
        <dbReference type="ChEBI" id="CHEBI:29999"/>
        <dbReference type="ChEBI" id="CHEBI:30616"/>
        <dbReference type="ChEBI" id="CHEBI:83421"/>
        <dbReference type="ChEBI" id="CHEBI:456216"/>
        <dbReference type="EC" id="2.7.11.1"/>
    </reaction>
</comment>
<feature type="region of interest" description="Disordered" evidence="13">
    <location>
        <begin position="15"/>
        <end position="98"/>
    </location>
</feature>
<sequence>EKRFFRKSVEICEEEDDVEVPTDGPHSAPHLDLHSTDSVFTSRAPPQGVASSCAAPGHDPSSISTTQEHGRDTPFSAPIQRVKERDREQEEEAEMKAVATSPGGRFLKFDIELGRGAFKTVYKGLDTETWVEVAWCELQQDRKLTKAEQQRFKEEAEMLKGLQHPNIVRFYDSWESVLRGKKCIVLVTELMTSGTLKYLKRFKVMKPKVLRSWCRQILKGLHFLHTRTPPIVHRDLKCDNIFITGPTGSVKIGDLGLATLMRTSFAKSVIGTPEFMAPEMYEEHYDESVDVYAFGMCMLEMATSEYPYSECQNAAQIYRKVTSLQGKKPASFDKVNDPEIKEIIEGCIRQNKSQLSIKDLLNHAFFGEDTGVRVELAEEDTGTEDCLALRIWVEEPKKLKGKHKDNEAIEFSYDLENDSAEEVALEMVKSGFFHESDAKVVGKSIRDRVSLIKKSRERRHLQLLQQHQVFEERRDSTLTSHTFSQASCPSSQGPGAGVQAVGGRETEELPEVDQYVRQ</sequence>
<dbReference type="Gene3D" id="1.10.510.10">
    <property type="entry name" value="Transferase(Phosphotransferase) domain 1"/>
    <property type="match status" value="1"/>
</dbReference>
<evidence type="ECO:0000313" key="15">
    <source>
        <dbReference type="Ensembl" id="ENSCSEP00000002133.1"/>
    </source>
</evidence>
<keyword evidence="8" id="KW-0547">Nucleotide-binding</keyword>
<dbReference type="STRING" id="244447.ENSCSEP00000002133"/>
<dbReference type="FunFam" id="1.10.510.10:FF:000006">
    <property type="entry name" value="Serine/threonine-protein kinase WNK1 isoform 2"/>
    <property type="match status" value="1"/>
</dbReference>